<accession>A0ABP7W9H6</accession>
<keyword evidence="2" id="KW-1185">Reference proteome</keyword>
<protein>
    <submittedName>
        <fullName evidence="1">Uncharacterized protein</fullName>
    </submittedName>
</protein>
<evidence type="ECO:0000313" key="2">
    <source>
        <dbReference type="Proteomes" id="UP001500841"/>
    </source>
</evidence>
<comment type="caution">
    <text evidence="1">The sequence shown here is derived from an EMBL/GenBank/DDBJ whole genome shotgun (WGS) entry which is preliminary data.</text>
</comment>
<gene>
    <name evidence="1" type="ORF">GCM10022392_01110</name>
</gene>
<name>A0ABP7W9H6_9SPHI</name>
<reference evidence="2" key="1">
    <citation type="journal article" date="2019" name="Int. J. Syst. Evol. Microbiol.">
        <title>The Global Catalogue of Microorganisms (GCM) 10K type strain sequencing project: providing services to taxonomists for standard genome sequencing and annotation.</title>
        <authorList>
            <consortium name="The Broad Institute Genomics Platform"/>
            <consortium name="The Broad Institute Genome Sequencing Center for Infectious Disease"/>
            <person name="Wu L."/>
            <person name="Ma J."/>
        </authorList>
    </citation>
    <scope>NUCLEOTIDE SEQUENCE [LARGE SCALE GENOMIC DNA]</scope>
    <source>
        <strain evidence="2">JCM 17085</strain>
    </source>
</reference>
<dbReference type="RefSeq" id="WP_345100267.1">
    <property type="nucleotide sequence ID" value="NZ_BAABCV010000001.1"/>
</dbReference>
<organism evidence="1 2">
    <name type="scientific">Mucilaginibacter panaciglaebae</name>
    <dbReference type="NCBI Taxonomy" id="502331"/>
    <lineage>
        <taxon>Bacteria</taxon>
        <taxon>Pseudomonadati</taxon>
        <taxon>Bacteroidota</taxon>
        <taxon>Sphingobacteriia</taxon>
        <taxon>Sphingobacteriales</taxon>
        <taxon>Sphingobacteriaceae</taxon>
        <taxon>Mucilaginibacter</taxon>
    </lineage>
</organism>
<dbReference type="Proteomes" id="UP001500841">
    <property type="component" value="Unassembled WGS sequence"/>
</dbReference>
<proteinExistence type="predicted"/>
<dbReference type="EMBL" id="BAABCV010000001">
    <property type="protein sequence ID" value="GAA4084199.1"/>
    <property type="molecule type" value="Genomic_DNA"/>
</dbReference>
<sequence length="82" mass="9218">MDKIIEVYKVKSFTDFKAELLHAGHFLVAKDFADGAFFAFLQKHGAIIAGKTDDGFVIQKPDTTNNLEVFYQSLDGQELLSY</sequence>
<evidence type="ECO:0000313" key="1">
    <source>
        <dbReference type="EMBL" id="GAA4084199.1"/>
    </source>
</evidence>